<comment type="caution">
    <text evidence="7">The sequence shown here is derived from an EMBL/GenBank/DDBJ whole genome shotgun (WGS) entry which is preliminary data.</text>
</comment>
<evidence type="ECO:0000256" key="5">
    <source>
        <dbReference type="SAM" id="MobiDB-lite"/>
    </source>
</evidence>
<reference evidence="7 8" key="1">
    <citation type="journal article" date="2015" name="Environ. Microbiol.">
        <title>Metagenome sequence of Elaphomyces granulatus from sporocarp tissue reveals Ascomycota ectomycorrhizal fingerprints of genome expansion and a Proteobacteria-rich microbiome.</title>
        <authorList>
            <person name="Quandt C.A."/>
            <person name="Kohler A."/>
            <person name="Hesse C.N."/>
            <person name="Sharpton T.J."/>
            <person name="Martin F."/>
            <person name="Spatafora J.W."/>
        </authorList>
    </citation>
    <scope>NUCLEOTIDE SEQUENCE [LARGE SCALE GENOMIC DNA]</scope>
    <source>
        <strain evidence="7 8">OSC145934</strain>
    </source>
</reference>
<evidence type="ECO:0000256" key="2">
    <source>
        <dbReference type="ARBA" id="ARBA00022771"/>
    </source>
</evidence>
<dbReference type="EMBL" id="NPHW01004698">
    <property type="protein sequence ID" value="OXV07606.1"/>
    <property type="molecule type" value="Genomic_DNA"/>
</dbReference>
<feature type="compositionally biased region" description="Low complexity" evidence="5">
    <location>
        <begin position="56"/>
        <end position="72"/>
    </location>
</feature>
<evidence type="ECO:0000259" key="6">
    <source>
        <dbReference type="PROSITE" id="PS50865"/>
    </source>
</evidence>
<dbReference type="SUPFAM" id="SSF144232">
    <property type="entry name" value="HIT/MYND zinc finger-like"/>
    <property type="match status" value="1"/>
</dbReference>
<dbReference type="GO" id="GO:0008270">
    <property type="term" value="F:zinc ion binding"/>
    <property type="evidence" value="ECO:0007669"/>
    <property type="project" value="UniProtKB-KW"/>
</dbReference>
<dbReference type="InterPro" id="IPR002893">
    <property type="entry name" value="Znf_MYND"/>
</dbReference>
<keyword evidence="2 4" id="KW-0863">Zinc-finger</keyword>
<protein>
    <recommendedName>
        <fullName evidence="6">MYND-type domain-containing protein</fullName>
    </recommendedName>
</protein>
<dbReference type="PROSITE" id="PS01360">
    <property type="entry name" value="ZF_MYND_1"/>
    <property type="match status" value="1"/>
</dbReference>
<dbReference type="Gene3D" id="6.10.140.2220">
    <property type="match status" value="1"/>
</dbReference>
<evidence type="ECO:0000313" key="8">
    <source>
        <dbReference type="Proteomes" id="UP000243515"/>
    </source>
</evidence>
<dbReference type="Pfam" id="PF01753">
    <property type="entry name" value="zf-MYND"/>
    <property type="match status" value="1"/>
</dbReference>
<organism evidence="7 8">
    <name type="scientific">Elaphomyces granulatus</name>
    <dbReference type="NCBI Taxonomy" id="519963"/>
    <lineage>
        <taxon>Eukaryota</taxon>
        <taxon>Fungi</taxon>
        <taxon>Dikarya</taxon>
        <taxon>Ascomycota</taxon>
        <taxon>Pezizomycotina</taxon>
        <taxon>Eurotiomycetes</taxon>
        <taxon>Eurotiomycetidae</taxon>
        <taxon>Eurotiales</taxon>
        <taxon>Elaphomycetaceae</taxon>
        <taxon>Elaphomyces</taxon>
    </lineage>
</organism>
<evidence type="ECO:0000256" key="3">
    <source>
        <dbReference type="ARBA" id="ARBA00022833"/>
    </source>
</evidence>
<name>A0A232LU18_9EURO</name>
<feature type="region of interest" description="Disordered" evidence="5">
    <location>
        <begin position="56"/>
        <end position="96"/>
    </location>
</feature>
<keyword evidence="1" id="KW-0479">Metal-binding</keyword>
<keyword evidence="3" id="KW-0862">Zinc</keyword>
<feature type="domain" description="MYND-type" evidence="6">
    <location>
        <begin position="5"/>
        <end position="49"/>
    </location>
</feature>
<dbReference type="OrthoDB" id="432970at2759"/>
<evidence type="ECO:0000256" key="1">
    <source>
        <dbReference type="ARBA" id="ARBA00022723"/>
    </source>
</evidence>
<gene>
    <name evidence="7" type="ORF">Egran_04628</name>
</gene>
<evidence type="ECO:0000256" key="4">
    <source>
        <dbReference type="PROSITE-ProRule" id="PRU00134"/>
    </source>
</evidence>
<sequence>MADACAHCAKTKSESDPGIDLKYCAKCQTTQYCSRECQKADWKKHKKICASNATAASANNNNNNNNNNTNTNNPPPPRTSGSARSTQPPPKNLSFAVDKPFHRLDSKTWMHGRPEQDVYKLLIDTYRLRMEDNYNLEGDADEDSIYGGARDGRQGFRRFLRLAEGRRGLLPSWWSQEKAAECEAVGMRNGWSSLATALEKRNVIDHYGNPNMPMQLRMFGEQVYGRGPGGQSGALIRTLQMQAERGDMVSSTLDISSLLP</sequence>
<dbReference type="PROSITE" id="PS50865">
    <property type="entry name" value="ZF_MYND_2"/>
    <property type="match status" value="1"/>
</dbReference>
<evidence type="ECO:0000313" key="7">
    <source>
        <dbReference type="EMBL" id="OXV07606.1"/>
    </source>
</evidence>
<dbReference type="AlphaFoldDB" id="A0A232LU18"/>
<dbReference type="Proteomes" id="UP000243515">
    <property type="component" value="Unassembled WGS sequence"/>
</dbReference>
<keyword evidence="8" id="KW-1185">Reference proteome</keyword>
<accession>A0A232LU18</accession>
<proteinExistence type="predicted"/>